<dbReference type="Proteomes" id="UP000799437">
    <property type="component" value="Unassembled WGS sequence"/>
</dbReference>
<keyword evidence="1" id="KW-1133">Transmembrane helix</keyword>
<dbReference type="EMBL" id="ML996569">
    <property type="protein sequence ID" value="KAF2759587.1"/>
    <property type="molecule type" value="Genomic_DNA"/>
</dbReference>
<evidence type="ECO:0000256" key="1">
    <source>
        <dbReference type="SAM" id="Phobius"/>
    </source>
</evidence>
<proteinExistence type="predicted"/>
<evidence type="ECO:0000313" key="3">
    <source>
        <dbReference type="Proteomes" id="UP000799437"/>
    </source>
</evidence>
<name>A0A6A6WDF2_9PEZI</name>
<keyword evidence="1" id="KW-0472">Membrane</keyword>
<keyword evidence="1" id="KW-0812">Transmembrane</keyword>
<gene>
    <name evidence="2" type="ORF">EJ05DRAFT_536870</name>
</gene>
<dbReference type="AlphaFoldDB" id="A0A6A6WDF2"/>
<protein>
    <submittedName>
        <fullName evidence="2">Uncharacterized protein</fullName>
    </submittedName>
</protein>
<reference evidence="2" key="1">
    <citation type="journal article" date="2020" name="Stud. Mycol.">
        <title>101 Dothideomycetes genomes: a test case for predicting lifestyles and emergence of pathogens.</title>
        <authorList>
            <person name="Haridas S."/>
            <person name="Albert R."/>
            <person name="Binder M."/>
            <person name="Bloem J."/>
            <person name="Labutti K."/>
            <person name="Salamov A."/>
            <person name="Andreopoulos B."/>
            <person name="Baker S."/>
            <person name="Barry K."/>
            <person name="Bills G."/>
            <person name="Bluhm B."/>
            <person name="Cannon C."/>
            <person name="Castanera R."/>
            <person name="Culley D."/>
            <person name="Daum C."/>
            <person name="Ezra D."/>
            <person name="Gonzalez J."/>
            <person name="Henrissat B."/>
            <person name="Kuo A."/>
            <person name="Liang C."/>
            <person name="Lipzen A."/>
            <person name="Lutzoni F."/>
            <person name="Magnuson J."/>
            <person name="Mondo S."/>
            <person name="Nolan M."/>
            <person name="Ohm R."/>
            <person name="Pangilinan J."/>
            <person name="Park H.-J."/>
            <person name="Ramirez L."/>
            <person name="Alfaro M."/>
            <person name="Sun H."/>
            <person name="Tritt A."/>
            <person name="Yoshinaga Y."/>
            <person name="Zwiers L.-H."/>
            <person name="Turgeon B."/>
            <person name="Goodwin S."/>
            <person name="Spatafora J."/>
            <person name="Crous P."/>
            <person name="Grigoriev I."/>
        </authorList>
    </citation>
    <scope>NUCLEOTIDE SEQUENCE</scope>
    <source>
        <strain evidence="2">CBS 121739</strain>
    </source>
</reference>
<dbReference type="RefSeq" id="XP_033602038.1">
    <property type="nucleotide sequence ID" value="XM_033749341.1"/>
</dbReference>
<accession>A0A6A6WDF2</accession>
<sequence>MAHRSRNNHKCLPSTLSSTPSTMGPLIFIAILFSMFFELCLTSDPPPSTLGGYYIDSSCIGLGVDIAVIEAVAMARQAVRSLDMMTSYFSGHPLGQGPGRDRAADDLGHILQYTFGIDSRSNDPQTSHYLDKVREIMVSVANLRYNRDLGSSSVRVYCDNDARWRRAAASASPDQRHVYYDLAQGFDRHRQPLLWLDGVPRCRDPGSATQSHSRIAQRIVLSISQPAPDSVADFSRLPQYAPDPRAIPLASMKYRLENLQHGTRQTGHGFRL</sequence>
<dbReference type="GeneID" id="54490395"/>
<evidence type="ECO:0000313" key="2">
    <source>
        <dbReference type="EMBL" id="KAF2759587.1"/>
    </source>
</evidence>
<organism evidence="2 3">
    <name type="scientific">Pseudovirgaria hyperparasitica</name>
    <dbReference type="NCBI Taxonomy" id="470096"/>
    <lineage>
        <taxon>Eukaryota</taxon>
        <taxon>Fungi</taxon>
        <taxon>Dikarya</taxon>
        <taxon>Ascomycota</taxon>
        <taxon>Pezizomycotina</taxon>
        <taxon>Dothideomycetes</taxon>
        <taxon>Dothideomycetes incertae sedis</taxon>
        <taxon>Acrospermales</taxon>
        <taxon>Acrospermaceae</taxon>
        <taxon>Pseudovirgaria</taxon>
    </lineage>
</organism>
<feature type="transmembrane region" description="Helical" evidence="1">
    <location>
        <begin position="21"/>
        <end position="41"/>
    </location>
</feature>
<keyword evidence="3" id="KW-1185">Reference proteome</keyword>